<dbReference type="RefSeq" id="WP_042410274.1">
    <property type="nucleotide sequence ID" value="NZ_BAWO01000045.1"/>
</dbReference>
<protein>
    <recommendedName>
        <fullName evidence="1">PRD domain-containing protein</fullName>
    </recommendedName>
</protein>
<dbReference type="AlphaFoldDB" id="A0A023DHN0"/>
<sequence length="115" mass="13368">MDTLLERLEILEKSNVITENAKAICSKVIEQFVDEENASRYSMLITHLAMAVTRIERNETVYSPPDIIMNEVYLSSHFPAAVEKVAMIEKWMNGNFPEEERKFLYMHFVNVLSKP</sequence>
<name>A0A023DHN0_9BACL</name>
<dbReference type="Pfam" id="PF00874">
    <property type="entry name" value="PRD"/>
    <property type="match status" value="1"/>
</dbReference>
<gene>
    <name evidence="2" type="ORF">GCA01S_045_00200</name>
</gene>
<feature type="domain" description="PRD" evidence="1">
    <location>
        <begin position="12"/>
        <end position="115"/>
    </location>
</feature>
<evidence type="ECO:0000313" key="3">
    <source>
        <dbReference type="Proteomes" id="UP000023561"/>
    </source>
</evidence>
<dbReference type="EMBL" id="BAWO01000045">
    <property type="protein sequence ID" value="GAJ40491.1"/>
    <property type="molecule type" value="Genomic_DNA"/>
</dbReference>
<evidence type="ECO:0000259" key="1">
    <source>
        <dbReference type="PROSITE" id="PS51372"/>
    </source>
</evidence>
<dbReference type="GO" id="GO:0006355">
    <property type="term" value="P:regulation of DNA-templated transcription"/>
    <property type="evidence" value="ECO:0007669"/>
    <property type="project" value="InterPro"/>
</dbReference>
<proteinExistence type="predicted"/>
<evidence type="ECO:0000313" key="2">
    <source>
        <dbReference type="EMBL" id="GAJ40491.1"/>
    </source>
</evidence>
<dbReference type="Proteomes" id="UP000023561">
    <property type="component" value="Unassembled WGS sequence"/>
</dbReference>
<keyword evidence="3" id="KW-1185">Reference proteome</keyword>
<organism evidence="2 3">
    <name type="scientific">Parageobacillus caldoxylosilyticus NBRC 107762</name>
    <dbReference type="NCBI Taxonomy" id="1220594"/>
    <lineage>
        <taxon>Bacteria</taxon>
        <taxon>Bacillati</taxon>
        <taxon>Bacillota</taxon>
        <taxon>Bacilli</taxon>
        <taxon>Bacillales</taxon>
        <taxon>Anoxybacillaceae</taxon>
        <taxon>Saccharococcus</taxon>
    </lineage>
</organism>
<dbReference type="OrthoDB" id="3192572at2"/>
<reference evidence="2 3" key="1">
    <citation type="submission" date="2014-04" db="EMBL/GenBank/DDBJ databases">
        <title>Whole genome shotgun sequence of Geobacillus caldoxylosilyticus NBRC 107762.</title>
        <authorList>
            <person name="Hosoyama A."/>
            <person name="Hosoyama Y."/>
            <person name="Katano-Makiyama Y."/>
            <person name="Tsuchikane K."/>
            <person name="Ohji S."/>
            <person name="Ichikawa N."/>
            <person name="Yamazoe A."/>
            <person name="Fujita N."/>
        </authorList>
    </citation>
    <scope>NUCLEOTIDE SEQUENCE [LARGE SCALE GENOMIC DNA]</scope>
    <source>
        <strain evidence="2 3">NBRC 107762</strain>
    </source>
</reference>
<dbReference type="InterPro" id="IPR011608">
    <property type="entry name" value="PRD"/>
</dbReference>
<accession>A0A023DHN0</accession>
<comment type="caution">
    <text evidence="2">The sequence shown here is derived from an EMBL/GenBank/DDBJ whole genome shotgun (WGS) entry which is preliminary data.</text>
</comment>
<dbReference type="InterPro" id="IPR036634">
    <property type="entry name" value="PRD_sf"/>
</dbReference>
<dbReference type="SUPFAM" id="SSF63520">
    <property type="entry name" value="PTS-regulatory domain, PRD"/>
    <property type="match status" value="1"/>
</dbReference>
<dbReference type="Gene3D" id="1.10.1790.10">
    <property type="entry name" value="PRD domain"/>
    <property type="match status" value="1"/>
</dbReference>
<dbReference type="PROSITE" id="PS51372">
    <property type="entry name" value="PRD_2"/>
    <property type="match status" value="1"/>
</dbReference>